<comment type="similarity">
    <text evidence="4">Belongs to the FlgA family.</text>
</comment>
<comment type="function">
    <text evidence="4">Involved in the assembly process of the P-ring formation. It may associate with FlgF on the rod constituting a structure essential for the P-ring assembly or may act as a modulator protein for the P-ring assembly.</text>
</comment>
<comment type="subcellular location">
    <subcellularLocation>
        <location evidence="1 4">Periplasm</location>
    </subcellularLocation>
</comment>
<dbReference type="GO" id="GO:0044780">
    <property type="term" value="P:bacterial-type flagellum assembly"/>
    <property type="evidence" value="ECO:0007669"/>
    <property type="project" value="InterPro"/>
</dbReference>
<dbReference type="Pfam" id="PF13144">
    <property type="entry name" value="ChapFlgA"/>
    <property type="match status" value="1"/>
</dbReference>
<dbReference type="NCBIfam" id="TIGR03170">
    <property type="entry name" value="flgA_cterm"/>
    <property type="match status" value="1"/>
</dbReference>
<keyword evidence="3 4" id="KW-0574">Periplasm</keyword>
<evidence type="ECO:0000313" key="8">
    <source>
        <dbReference type="Proteomes" id="UP000244224"/>
    </source>
</evidence>
<feature type="signal peptide" evidence="5">
    <location>
        <begin position="1"/>
        <end position="15"/>
    </location>
</feature>
<dbReference type="SMART" id="SM00858">
    <property type="entry name" value="SAF"/>
    <property type="match status" value="1"/>
</dbReference>
<keyword evidence="7" id="KW-0969">Cilium</keyword>
<evidence type="ECO:0000256" key="2">
    <source>
        <dbReference type="ARBA" id="ARBA00022729"/>
    </source>
</evidence>
<evidence type="ECO:0000256" key="5">
    <source>
        <dbReference type="SAM" id="SignalP"/>
    </source>
</evidence>
<accession>A0A2T6AQT7</accession>
<dbReference type="AlphaFoldDB" id="A0A2T6AQT7"/>
<sequence>MRWLMLALLPLPALADTLVATRTIRALDILTDADVMQVSGGKGFDDPLQVVGMEARVAIYANRPIRPEDIGPPALIERNQIVTLRFSTGPLHILTEGRALARAGVGETVRVMNLSSRSTVTGRVSSDGTVITSPQP</sequence>
<keyword evidence="2 5" id="KW-0732">Signal</keyword>
<feature type="domain" description="SAF" evidence="6">
    <location>
        <begin position="15"/>
        <end position="71"/>
    </location>
</feature>
<organism evidence="7 8">
    <name type="scientific">Gemmobacter caeni</name>
    <dbReference type="NCBI Taxonomy" id="589035"/>
    <lineage>
        <taxon>Bacteria</taxon>
        <taxon>Pseudomonadati</taxon>
        <taxon>Pseudomonadota</taxon>
        <taxon>Alphaproteobacteria</taxon>
        <taxon>Rhodobacterales</taxon>
        <taxon>Paracoccaceae</taxon>
        <taxon>Gemmobacter</taxon>
    </lineage>
</organism>
<feature type="chain" id="PRO_5015730512" description="Flagella basal body P-ring formation protein FlgA" evidence="5">
    <location>
        <begin position="16"/>
        <end position="136"/>
    </location>
</feature>
<proteinExistence type="inferred from homology"/>
<evidence type="ECO:0000256" key="1">
    <source>
        <dbReference type="ARBA" id="ARBA00004418"/>
    </source>
</evidence>
<dbReference type="PANTHER" id="PTHR36307">
    <property type="entry name" value="FLAGELLA BASAL BODY P-RING FORMATION PROTEIN FLGA"/>
    <property type="match status" value="1"/>
</dbReference>
<evidence type="ECO:0000256" key="3">
    <source>
        <dbReference type="ARBA" id="ARBA00022764"/>
    </source>
</evidence>
<keyword evidence="4" id="KW-1005">Bacterial flagellum biogenesis</keyword>
<name>A0A2T6AQT7_9RHOB</name>
<comment type="caution">
    <text evidence="7">The sequence shown here is derived from an EMBL/GenBank/DDBJ whole genome shotgun (WGS) entry which is preliminary data.</text>
</comment>
<dbReference type="InterPro" id="IPR013974">
    <property type="entry name" value="SAF"/>
</dbReference>
<dbReference type="RefSeq" id="WP_108130368.1">
    <property type="nucleotide sequence ID" value="NZ_QBKP01000018.1"/>
</dbReference>
<dbReference type="PANTHER" id="PTHR36307:SF1">
    <property type="entry name" value="FLAGELLA BASAL BODY P-RING FORMATION PROTEIN FLGA"/>
    <property type="match status" value="1"/>
</dbReference>
<dbReference type="OrthoDB" id="7619725at2"/>
<evidence type="ECO:0000256" key="4">
    <source>
        <dbReference type="RuleBase" id="RU362063"/>
    </source>
</evidence>
<dbReference type="Proteomes" id="UP000244224">
    <property type="component" value="Unassembled WGS sequence"/>
</dbReference>
<keyword evidence="7" id="KW-0966">Cell projection</keyword>
<keyword evidence="8" id="KW-1185">Reference proteome</keyword>
<reference evidence="7 8" key="1">
    <citation type="submission" date="2018-04" db="EMBL/GenBank/DDBJ databases">
        <title>Genomic Encyclopedia of Archaeal and Bacterial Type Strains, Phase II (KMG-II): from individual species to whole genera.</title>
        <authorList>
            <person name="Goeker M."/>
        </authorList>
    </citation>
    <scope>NUCLEOTIDE SEQUENCE [LARGE SCALE GENOMIC DNA]</scope>
    <source>
        <strain evidence="7 8">DSM 21823</strain>
    </source>
</reference>
<keyword evidence="7" id="KW-0282">Flagellum</keyword>
<protein>
    <recommendedName>
        <fullName evidence="4">Flagella basal body P-ring formation protein FlgA</fullName>
    </recommendedName>
</protein>
<dbReference type="InterPro" id="IPR017585">
    <property type="entry name" value="SAF_FlgA"/>
</dbReference>
<dbReference type="Gene3D" id="2.30.30.760">
    <property type="match status" value="1"/>
</dbReference>
<evidence type="ECO:0000259" key="6">
    <source>
        <dbReference type="SMART" id="SM00858"/>
    </source>
</evidence>
<dbReference type="GO" id="GO:0042597">
    <property type="term" value="C:periplasmic space"/>
    <property type="evidence" value="ECO:0007669"/>
    <property type="project" value="UniProtKB-SubCell"/>
</dbReference>
<evidence type="ECO:0000313" key="7">
    <source>
        <dbReference type="EMBL" id="PTX46191.1"/>
    </source>
</evidence>
<gene>
    <name evidence="7" type="ORF">C8N34_11864</name>
</gene>
<dbReference type="InterPro" id="IPR039246">
    <property type="entry name" value="Flagellar_FlgA"/>
</dbReference>
<dbReference type="EMBL" id="QBKP01000018">
    <property type="protein sequence ID" value="PTX46191.1"/>
    <property type="molecule type" value="Genomic_DNA"/>
</dbReference>
<dbReference type="CDD" id="cd11614">
    <property type="entry name" value="SAF_CpaB_FlgA_like"/>
    <property type="match status" value="1"/>
</dbReference>